<comment type="caution">
    <text evidence="1">The sequence shown here is derived from an EMBL/GenBank/DDBJ whole genome shotgun (WGS) entry which is preliminary data.</text>
</comment>
<accession>A0ACC2U1K6</accession>
<protein>
    <submittedName>
        <fullName evidence="1">Uncharacterized protein</fullName>
    </submittedName>
</protein>
<keyword evidence="2" id="KW-1185">Reference proteome</keyword>
<dbReference type="EMBL" id="QTSX02001531">
    <property type="protein sequence ID" value="KAJ9080690.1"/>
    <property type="molecule type" value="Genomic_DNA"/>
</dbReference>
<name>A0ACC2U1K6_9FUNG</name>
<evidence type="ECO:0000313" key="2">
    <source>
        <dbReference type="Proteomes" id="UP001165960"/>
    </source>
</evidence>
<sequence length="60" mass="6190">MLNCGIHNNNITQMDVCMAGWVHGGLMPALLDGLKGGGATLHLVAQENPVLGIQAIPGVK</sequence>
<gene>
    <name evidence="1" type="ORF">DSO57_1022213</name>
</gene>
<organism evidence="1 2">
    <name type="scientific">Entomophthora muscae</name>
    <dbReference type="NCBI Taxonomy" id="34485"/>
    <lineage>
        <taxon>Eukaryota</taxon>
        <taxon>Fungi</taxon>
        <taxon>Fungi incertae sedis</taxon>
        <taxon>Zoopagomycota</taxon>
        <taxon>Entomophthoromycotina</taxon>
        <taxon>Entomophthoromycetes</taxon>
        <taxon>Entomophthorales</taxon>
        <taxon>Entomophthoraceae</taxon>
        <taxon>Entomophthora</taxon>
    </lineage>
</organism>
<proteinExistence type="predicted"/>
<reference evidence="1" key="1">
    <citation type="submission" date="2022-04" db="EMBL/GenBank/DDBJ databases">
        <title>Genome of the entomopathogenic fungus Entomophthora muscae.</title>
        <authorList>
            <person name="Elya C."/>
            <person name="Lovett B.R."/>
            <person name="Lee E."/>
            <person name="Macias A.M."/>
            <person name="Hajek A.E."/>
            <person name="De Bivort B.L."/>
            <person name="Kasson M.T."/>
            <person name="De Fine Licht H.H."/>
            <person name="Stajich J.E."/>
        </authorList>
    </citation>
    <scope>NUCLEOTIDE SEQUENCE</scope>
    <source>
        <strain evidence="1">Berkeley</strain>
    </source>
</reference>
<dbReference type="Proteomes" id="UP001165960">
    <property type="component" value="Unassembled WGS sequence"/>
</dbReference>
<evidence type="ECO:0000313" key="1">
    <source>
        <dbReference type="EMBL" id="KAJ9080690.1"/>
    </source>
</evidence>